<dbReference type="InterPro" id="IPR011030">
    <property type="entry name" value="Lipovitellin_superhlx_dom"/>
</dbReference>
<comment type="caution">
    <text evidence="12">The sequence shown here is derived from an EMBL/GenBank/DDBJ whole genome shotgun (WGS) entry which is preliminary data.</text>
</comment>
<evidence type="ECO:0000259" key="11">
    <source>
        <dbReference type="PROSITE" id="PS51211"/>
    </source>
</evidence>
<keyword evidence="3" id="KW-0964">Secreted</keyword>
<dbReference type="Pfam" id="PF01347">
    <property type="entry name" value="Vitellogenin_N"/>
    <property type="match status" value="2"/>
</dbReference>
<evidence type="ECO:0000256" key="5">
    <source>
        <dbReference type="ARBA" id="ARBA00022761"/>
    </source>
</evidence>
<dbReference type="PANTHER" id="PTHR23345">
    <property type="entry name" value="VITELLOGENIN-RELATED"/>
    <property type="match status" value="1"/>
</dbReference>
<evidence type="ECO:0000313" key="13">
    <source>
        <dbReference type="Proteomes" id="UP001283361"/>
    </source>
</evidence>
<dbReference type="GO" id="GO:0045735">
    <property type="term" value="F:nutrient reservoir activity"/>
    <property type="evidence" value="ECO:0007669"/>
    <property type="project" value="UniProtKB-KW"/>
</dbReference>
<sequence length="3866" mass="439231">MEASFLVLLTLVSVAITETMNVRGTGRCARYCSLTSKMIYSPGSTYAYDYSSEFLTSMVGTSGDVARLLLSLTAEIEGSSPCDMTLKLTNTRLFHSDATGSLKAADREEIFRRGLENSPVGFSFQNGLIEHVCLATDEEPWVSNIKKGILSAFQNSMDDMSIDQNVTETDVSGTCKTEYKSLYRGPDSYTVRKTKNILSCTDRNHYNTFVQMVPYYEPSEIQSNPIMKTSHECIQVVKRSGILHSTTCTEKHVLRPFSNGNSKRRQLSTQDIILRRDKLLYQHYANRPNPGQAWLEAVRKLTEICKSRENGVRPETPGRFSELVSAMRAMDKVSLYRLFRHLNTGILCADNLTGRKTFLDALPVVTTSSSVSLIVSLLVDGEINTEQALYMIPSFAFIKSPTSDMLINAKSLLNNWLTEDAGYHLSVLYVSSMVNNFCLTSNACTQSFAVQSIMSVLEEKIPPKCKVERYQNINQVLYTLSAIGNAGHVTGMVPVINQCLSNSANTLEIRLAAVNAFRRMPCDADSTELWNTYQKPSLDSELRIAAYRALMRCPGAETLSKMAASLGGELDVQVGAYVYSHMTNLRHTSDPHKQNVAREINKLSFPGYYESSPFKASTNLEMSTLINKINAGFVAEGNLVWSNKKNRLRSVSANLTLNLFGHSINLFDFGVRTKKIGHFSLEMSSYGRIFGNEINLIPMGAPTSPPLRFSDLWGFNPNISYSFNRQLLEESMVIPSVAGMPISMDVNGSVAVDLVIKGKIDISHFQNYHISGEIAPSAALDLTSTMAVDGVITKTGLRMTNTLHTSMSLKGHTQLEYGKIFRVELDSPRKKLEILDAQSRFFILHNGLEQEQKMMKDNRRTIQLCLPNKISETTGLNLCGQIGYPNASMQMDGPYFPLTGPSSANLILHKTDIPSGYKLLLTKVNRGHVKFSFNTPGSRVNRQFLIELIDGRLKQRSFVFRFISPWKKFDLKGGSTSEWRKTSLNANLTVDDTHVYGVLIEDFKLRASFFQYGDIDYVVYIAGLGIDPIRLTGHYKTKEVDIFTSSYHIDLSLSGLQELPYTFKASWISTFSTNFFLDEISICAEGGMSCYGYNITQVKKNDHIVLSLKINTPMGTLVHFDTWLPESFRKKWKLQGTYHIYNLLEKPVSLEVDVYGNGESLTRLRSKLRFSSLDCGIFIGKDTRRGFSFQSSIYLNYTIQTVVKQIIKLKGKFTAMELGTHTRHNFDSEMILRENPEYNLKIDLDLKQSRERCDANMKIHYGENWRDPKRKIYLHSDFYRSFGNKHMNLWYKLKAEAPEMKIKFLIDIKHKHFPSLIDSGIKLVFREDADFQIALYFKNENGDKVNISGHITVGWAGREHKLSSKLKEETSKHYIHELRLISNAEVKHAIDTVYTVLVPMGHALSCTIRLQNLKALRVYGSVGLNMIAPHALGGIQYGTDLYELSAKANLSINCDGQVMVEVNHPNRRLHLRLQSLRADHQYDGSIEAAWDVDRDERKKIALTVFILDKFSWKTQDLVADLFFTTPFKNCEKFAVTGKFQNDLTQSNILGKMTWGDSETFMTRIFWHKPMNLKNIVWTFEIETPFNKLGKASAHIYHTWNGEVNTIVKGTLDKEHAKLSMEGKGDFENLSGNASFASTIQNAEDMSISVSHASSSKNIKSMVKVSHFGVSYCVKLQGYYVRNGWHIKSTGNLTFIVPTGSFSTYLEHENTKRQIQSKFEANYNIEKYIENIGVYLSGSHQSSSVEILQGEFEMKHYVKSNVMLSSTHRQGGQMIDSKAEFSETGNTKVLCNVKVSKSETNAGLGFTLKSSFNEDMKGKINAEYGNYPMTAVGEFQWHPHKEFTAETVFNTEQWDDASAEIILATPINGYRNINLRASNRMIRGETVVQASLSKEAIDIIDLETWYAFTDQIRLVRVQCSSPFTQVNFLNTGVQFEGQVTDFSIRADFELEPYVEKLQGSVKLQYDEDVHGILRLDMPYPECPYLELSVSDIFKGRTRKSRIEAMFQPQQIYSADATTVLDMPFLLEVHLNTPHPEYDNLRLFLKYEESHSSVITHSVLRYHPDKVIKGDLNIDKTLKFESSMALRLVCFGHEEIKLVLQHQGDIRDFSSHGEILFKEKGISADASFNTGYHTRGEFVMSSPFQDMENVRINILKRGPARNLEGEAKILINDEKTEITYRQRLSKRLLKGSLRLTSPYTQVTKMSVAHRIMRNRFTDRISASYGRKFINSQVSIRSTNLNVQSSGTFKYHLGQGRNKARFKITKKGRLNNMNFKADGTLNRDKFKINGHYKYMDDLEANVLLSTPFHNFKTTGLTFSHSGKMKSFKTSSKITYMDNKNINVFIDFNTDLPKMVHLDSKINTPFEIAPTTSVVFNHGYDNYKGTIKGDISLVASVAHFGSGHLVYEKKNCLGELMIALKAERNRNKVALFNLTHMTASEEMHSSLCFELPKYLDITLGFDHLGDLRSFHSKATGKLDSDRFYSQISKKGLIQDTSIVATTSYNDDAVTVTGLWNTVRNLHCSLEVTTPFEGYESTILEANLETFTGNASFVTTKTNIGLVDTFLSKSGRLDTINNSGDNKSKIEISGYYEIKPHHLLAEIKSPFCGHRNMKFEATVLDSYPKRAITEIHLEYDRVKIFAIETTIWANHKTGFRLIIMMPTKKYKKLEASVAYTNKWPILELRSKASAGLEKQYSFESSFNASTGVFASANIRTPIEGFKNIGANLSAIETVDPWAYEYECRIVYMSGKDIWGKIEIRPEYFRGLDATAELHMPFKNIEKTKLEVRIDDFDLPRKYRFQFSNMDGSLANGKLKIFSIYNLDGSLEMFIPIEAIKHAKADYHYRFDYEQCEGSIVLTYGDRNTISGEMRATYERDFDASINLETPFEGFESMHGSLSFERGHNNHDITCTTSLSIDHDEILSIISFLGLIGEQFSVSTQISTPYSDYSIIELEVTHEGSMDDFQCTGFLSSPIIDDINTMVRVRYNTVSDMDVFASITSSLEQMDDLSAELKTCYIGGEHKVRTVIGWTSGQQIELDGTLGLQEIRHGTKINGQWRLTTPFDSVRSLTLEAGLMNHTYKVGQNIAVALNEEGLLDVDTEYSWRGKHRGALIVREPVNMKYSVSVSYNPGITDAELYANWNRDHRHSNIRITAYSNDQSSSSKTNQSFAFEIKHALRKMGINQKLISSDGVSSKFGKFYWDGDARSRIFYDMELKDNNKDSKKSKEGYISLGLPYRTLGLSGSYNQIKHRGDARFSWDIDHPARHIELKGAIIPNDHFKGNMTLSMPAFRKEIHVDSEIAFRKDGKILDVMTKISYSKSAWKTITLTSTLEDACNNDCPFCYSLALGVIHPHTNVDIQTTFLGGISVKEMAVATGLKGHYLTAFGEKKDLGVLVHINQLNRQLHFYILQPTSRMEYKAEVLKGYPYTVRMLRIVDDVETFRLELISDVKKKLIELNLIKDVENLKLCIGYPTKNGFRAEINHTNFDFNSIDALLHVYLPESSRLLHTRLHWEPNMLRNMMQALRDRVMADDFIISSSSLVSTMNILRNEFDAKYKDITVALEEEMRPLVRDLLKELAYLEHNILGDSKTMEKIFNNNHLALDSIPIVEEFFGGILMRYVQFTRGCQQEIKKLIRALNRGLDRMITYPTEAQRKQKKYEELLIRDTEIIVRSKIRKYFQALDSYLAGKEAALASFQDWMMRSIQETGDAFYSSMYITYLFDTLSNFDVSQLAPPVRLAKKVTSGIFVTASHVSSKISNMLAPLNIDMNMSEFNEIYQQGVWAYKYCQPEETLHRHSQAILNITKEVVVDELKRYIRDVVRSYQPVTVWDPLHGEIQAQFLLPLYVQRMDQPLVCIWACKYSQLVEYINLEGS</sequence>
<keyword evidence="6" id="KW-0445">Lipid transport</keyword>
<dbReference type="SMART" id="SM01169">
    <property type="entry name" value="DUF1943"/>
    <property type="match status" value="1"/>
</dbReference>
<protein>
    <recommendedName>
        <fullName evidence="11">Vitellogenin domain-containing protein</fullName>
    </recommendedName>
</protein>
<gene>
    <name evidence="12" type="ORF">RRG08_033316</name>
</gene>
<comment type="subcellular location">
    <subcellularLocation>
        <location evidence="1">Secreted</location>
    </subcellularLocation>
</comment>
<feature type="domain" description="Vitellogenin" evidence="11">
    <location>
        <begin position="40"/>
        <end position="651"/>
    </location>
</feature>
<dbReference type="InterPro" id="IPR001747">
    <property type="entry name" value="Vitellogenin_N"/>
</dbReference>
<feature type="chain" id="PRO_5041941611" description="Vitellogenin domain-containing protein" evidence="10">
    <location>
        <begin position="18"/>
        <end position="3866"/>
    </location>
</feature>
<dbReference type="Pfam" id="PF09172">
    <property type="entry name" value="Vit_open_b-sht"/>
    <property type="match status" value="2"/>
</dbReference>
<dbReference type="InterPro" id="IPR015255">
    <property type="entry name" value="Vitellinogen_open_b-sht"/>
</dbReference>
<accession>A0AAE0XN30</accession>
<dbReference type="Proteomes" id="UP001283361">
    <property type="component" value="Unassembled WGS sequence"/>
</dbReference>
<keyword evidence="5" id="KW-0758">Storage protein</keyword>
<dbReference type="InterPro" id="IPR015817">
    <property type="entry name" value="Vitellinogen_open_b-sht_sub1"/>
</dbReference>
<keyword evidence="2" id="KW-0813">Transport</keyword>
<evidence type="ECO:0000256" key="1">
    <source>
        <dbReference type="ARBA" id="ARBA00004613"/>
    </source>
</evidence>
<dbReference type="GO" id="GO:0005576">
    <property type="term" value="C:extracellular region"/>
    <property type="evidence" value="ECO:0007669"/>
    <property type="project" value="UniProtKB-SubCell"/>
</dbReference>
<keyword evidence="8" id="KW-0325">Glycoprotein</keyword>
<evidence type="ECO:0000256" key="3">
    <source>
        <dbReference type="ARBA" id="ARBA00022525"/>
    </source>
</evidence>
<reference evidence="12" key="1">
    <citation type="journal article" date="2023" name="G3 (Bethesda)">
        <title>A reference genome for the long-term kleptoplast-retaining sea slug Elysia crispata morphotype clarki.</title>
        <authorList>
            <person name="Eastman K.E."/>
            <person name="Pendleton A.L."/>
            <person name="Shaikh M.A."/>
            <person name="Suttiyut T."/>
            <person name="Ogas R."/>
            <person name="Tomko P."/>
            <person name="Gavelis G."/>
            <person name="Widhalm J.R."/>
            <person name="Wisecaver J.H."/>
        </authorList>
    </citation>
    <scope>NUCLEOTIDE SEQUENCE</scope>
    <source>
        <strain evidence="12">ECLA1</strain>
    </source>
</reference>
<dbReference type="EMBL" id="JAWDGP010008006">
    <property type="protein sequence ID" value="KAK3697585.1"/>
    <property type="molecule type" value="Genomic_DNA"/>
</dbReference>
<dbReference type="InterPro" id="IPR015816">
    <property type="entry name" value="Vitellinogen_b-sht_N"/>
</dbReference>
<evidence type="ECO:0000256" key="9">
    <source>
        <dbReference type="PROSITE-ProRule" id="PRU00557"/>
    </source>
</evidence>
<dbReference type="SUPFAM" id="SSF48431">
    <property type="entry name" value="Lipovitellin-phosvitin complex, superhelical domain"/>
    <property type="match status" value="1"/>
</dbReference>
<evidence type="ECO:0000256" key="7">
    <source>
        <dbReference type="ARBA" id="ARBA00023157"/>
    </source>
</evidence>
<dbReference type="InterPro" id="IPR015819">
    <property type="entry name" value="Lipid_transp_b-sht_shell"/>
</dbReference>
<dbReference type="GO" id="GO:0005319">
    <property type="term" value="F:lipid transporter activity"/>
    <property type="evidence" value="ECO:0007669"/>
    <property type="project" value="InterPro"/>
</dbReference>
<evidence type="ECO:0000256" key="2">
    <source>
        <dbReference type="ARBA" id="ARBA00022448"/>
    </source>
</evidence>
<dbReference type="PANTHER" id="PTHR23345:SF15">
    <property type="entry name" value="VITELLOGENIN 1-RELATED"/>
    <property type="match status" value="1"/>
</dbReference>
<proteinExistence type="predicted"/>
<dbReference type="PROSITE" id="PS51211">
    <property type="entry name" value="VITELLOGENIN"/>
    <property type="match status" value="1"/>
</dbReference>
<feature type="signal peptide" evidence="10">
    <location>
        <begin position="1"/>
        <end position="17"/>
    </location>
</feature>
<dbReference type="SMART" id="SM00638">
    <property type="entry name" value="LPD_N"/>
    <property type="match status" value="1"/>
</dbReference>
<dbReference type="SUPFAM" id="SSF56968">
    <property type="entry name" value="Lipovitellin-phosvitin complex, beta-sheet shell regions"/>
    <property type="match status" value="2"/>
</dbReference>
<evidence type="ECO:0000256" key="10">
    <source>
        <dbReference type="SAM" id="SignalP"/>
    </source>
</evidence>
<dbReference type="Gene3D" id="2.20.80.10">
    <property type="entry name" value="Lipovitellin-phosvitin complex, chain A, domain 4"/>
    <property type="match status" value="1"/>
</dbReference>
<evidence type="ECO:0000256" key="6">
    <source>
        <dbReference type="ARBA" id="ARBA00023055"/>
    </source>
</evidence>
<evidence type="ECO:0000256" key="4">
    <source>
        <dbReference type="ARBA" id="ARBA00022729"/>
    </source>
</evidence>
<name>A0AAE0XN30_9GAST</name>
<dbReference type="Gene3D" id="2.20.50.20">
    <property type="entry name" value="Lipovitellin. Chain A, domain 3"/>
    <property type="match status" value="1"/>
</dbReference>
<keyword evidence="4 10" id="KW-0732">Signal</keyword>
<evidence type="ECO:0000313" key="12">
    <source>
        <dbReference type="EMBL" id="KAK3697585.1"/>
    </source>
</evidence>
<dbReference type="Gene3D" id="2.30.230.10">
    <property type="entry name" value="Lipovitellin, beta-sheet shell regions, chain A"/>
    <property type="match status" value="1"/>
</dbReference>
<dbReference type="InterPro" id="IPR050733">
    <property type="entry name" value="Vitellogenin/Apolipophorin"/>
</dbReference>
<dbReference type="Gene3D" id="1.25.10.20">
    <property type="entry name" value="Vitellinogen, superhelical"/>
    <property type="match status" value="1"/>
</dbReference>
<comment type="caution">
    <text evidence="9">Lacks conserved residue(s) required for the propagation of feature annotation.</text>
</comment>
<keyword evidence="7" id="KW-1015">Disulfide bond</keyword>
<organism evidence="12 13">
    <name type="scientific">Elysia crispata</name>
    <name type="common">lettuce slug</name>
    <dbReference type="NCBI Taxonomy" id="231223"/>
    <lineage>
        <taxon>Eukaryota</taxon>
        <taxon>Metazoa</taxon>
        <taxon>Spiralia</taxon>
        <taxon>Lophotrochozoa</taxon>
        <taxon>Mollusca</taxon>
        <taxon>Gastropoda</taxon>
        <taxon>Heterobranchia</taxon>
        <taxon>Euthyneura</taxon>
        <taxon>Panpulmonata</taxon>
        <taxon>Sacoglossa</taxon>
        <taxon>Placobranchoidea</taxon>
        <taxon>Plakobranchidae</taxon>
        <taxon>Elysia</taxon>
    </lineage>
</organism>
<keyword evidence="13" id="KW-1185">Reference proteome</keyword>
<dbReference type="Pfam" id="PF06448">
    <property type="entry name" value="DUF1081"/>
    <property type="match status" value="1"/>
</dbReference>
<dbReference type="InterPro" id="IPR009454">
    <property type="entry name" value="Lipid_transpt_open_b-sht"/>
</dbReference>
<evidence type="ECO:0000256" key="8">
    <source>
        <dbReference type="ARBA" id="ARBA00023180"/>
    </source>
</evidence>